<organism evidence="1 2">
    <name type="scientific">Dactylosporangium aurantiacum</name>
    <dbReference type="NCBI Taxonomy" id="35754"/>
    <lineage>
        <taxon>Bacteria</taxon>
        <taxon>Bacillati</taxon>
        <taxon>Actinomycetota</taxon>
        <taxon>Actinomycetes</taxon>
        <taxon>Micromonosporales</taxon>
        <taxon>Micromonosporaceae</taxon>
        <taxon>Dactylosporangium</taxon>
    </lineage>
</organism>
<evidence type="ECO:0000313" key="2">
    <source>
        <dbReference type="Proteomes" id="UP001058003"/>
    </source>
</evidence>
<name>A0A9Q9MHA5_9ACTN</name>
<dbReference type="Proteomes" id="UP001058003">
    <property type="component" value="Chromosome"/>
</dbReference>
<dbReference type="RefSeq" id="WP_156089250.1">
    <property type="nucleotide sequence ID" value="NZ_CP073767.1"/>
</dbReference>
<accession>A0A9Q9MHA5</accession>
<evidence type="ECO:0000313" key="1">
    <source>
        <dbReference type="EMBL" id="UWZ52436.1"/>
    </source>
</evidence>
<dbReference type="EMBL" id="CP073767">
    <property type="protein sequence ID" value="UWZ52436.1"/>
    <property type="molecule type" value="Genomic_DNA"/>
</dbReference>
<proteinExistence type="predicted"/>
<dbReference type="KEGG" id="daur:Daura_38160"/>
<dbReference type="AlphaFoldDB" id="A0A9Q9MHA5"/>
<dbReference type="OrthoDB" id="3344215at2"/>
<protein>
    <submittedName>
        <fullName evidence="1">Uncharacterized protein</fullName>
    </submittedName>
</protein>
<sequence>MPGRQPLPVASPEDVAVLVAALARPGADTRVLADHFSLLAGTHPEWLRPHQEHVIAALLEPFDVGFDDLCVLLAGAPDRCVELLARRLRDRWHFRDAWALAAIGTDAALAAVAADVRAGTAREEYETLGVEVPAHGPARHRFTARRRAARLRPVARHEDLAAERHPVGLRVEDVAALPVPRPADVPRRHAARARPRVRRRLAHPVVV</sequence>
<keyword evidence="2" id="KW-1185">Reference proteome</keyword>
<gene>
    <name evidence="1" type="ORF">Daura_38160</name>
</gene>
<reference evidence="1" key="1">
    <citation type="submission" date="2021-04" db="EMBL/GenBank/DDBJ databases">
        <title>Dactylosporangium aurantiacum NRRL B-8018 full assembly.</title>
        <authorList>
            <person name="Hartkoorn R.C."/>
            <person name="Beaudoing E."/>
            <person name="Hot D."/>
        </authorList>
    </citation>
    <scope>NUCLEOTIDE SEQUENCE</scope>
    <source>
        <strain evidence="1">NRRL B-8018</strain>
    </source>
</reference>